<dbReference type="EMBL" id="FQTU01000003">
    <property type="protein sequence ID" value="SHE50520.1"/>
    <property type="molecule type" value="Genomic_DNA"/>
</dbReference>
<dbReference type="OrthoDB" id="9794280at2"/>
<dbReference type="RefSeq" id="WP_073269610.1">
    <property type="nucleotide sequence ID" value="NZ_FQTU01000003.1"/>
</dbReference>
<evidence type="ECO:0000313" key="2">
    <source>
        <dbReference type="Proteomes" id="UP000184251"/>
    </source>
</evidence>
<gene>
    <name evidence="1" type="ORF">SAMN02746064_00608</name>
</gene>
<dbReference type="STRING" id="1120975.SAMN02746064_00608"/>
<dbReference type="Proteomes" id="UP000184251">
    <property type="component" value="Unassembled WGS sequence"/>
</dbReference>
<reference evidence="1 2" key="1">
    <citation type="submission" date="2016-11" db="EMBL/GenBank/DDBJ databases">
        <authorList>
            <person name="Jaros S."/>
            <person name="Januszkiewicz K."/>
            <person name="Wedrychowicz H."/>
        </authorList>
    </citation>
    <scope>NUCLEOTIDE SEQUENCE [LARGE SCALE GENOMIC DNA]</scope>
    <source>
        <strain evidence="1 2">DSM 14828</strain>
    </source>
</reference>
<dbReference type="AlphaFoldDB" id="A0A1M4U1I0"/>
<proteinExistence type="predicted"/>
<protein>
    <submittedName>
        <fullName evidence="1">Uncharacterized protein</fullName>
    </submittedName>
</protein>
<name>A0A1M4U1I0_9FIRM</name>
<accession>A0A1M4U1I0</accession>
<sequence length="112" mass="12988">MNTEKMKATKILEELIDYFFRNNVTNMKIALDFESNEIIVHVKGSCPQKPDDFDELYDVLNSPRQPEIEEYYFELLGGNDRREELGLLGSLVDSALMSYENGMMSIKVTRKL</sequence>
<evidence type="ECO:0000313" key="1">
    <source>
        <dbReference type="EMBL" id="SHE50520.1"/>
    </source>
</evidence>
<keyword evidence="2" id="KW-1185">Reference proteome</keyword>
<organism evidence="1 2">
    <name type="scientific">Alkalibacter saccharofermentans DSM 14828</name>
    <dbReference type="NCBI Taxonomy" id="1120975"/>
    <lineage>
        <taxon>Bacteria</taxon>
        <taxon>Bacillati</taxon>
        <taxon>Bacillota</taxon>
        <taxon>Clostridia</taxon>
        <taxon>Eubacteriales</taxon>
        <taxon>Eubacteriaceae</taxon>
        <taxon>Alkalibacter</taxon>
    </lineage>
</organism>